<name>A0A914ZJI2_PARUN</name>
<accession>A0A914ZJI2</accession>
<keyword evidence="2" id="KW-1185">Reference proteome</keyword>
<dbReference type="WBParaSite" id="PgB05_g067_t03">
    <property type="protein sequence ID" value="PgB05_g067_t03"/>
    <property type="gene ID" value="PgB05_g067"/>
</dbReference>
<evidence type="ECO:0000256" key="1">
    <source>
        <dbReference type="SAM" id="MobiDB-lite"/>
    </source>
</evidence>
<feature type="compositionally biased region" description="Basic and acidic residues" evidence="1">
    <location>
        <begin position="81"/>
        <end position="90"/>
    </location>
</feature>
<feature type="region of interest" description="Disordered" evidence="1">
    <location>
        <begin position="67"/>
        <end position="90"/>
    </location>
</feature>
<evidence type="ECO:0000313" key="3">
    <source>
        <dbReference type="WBParaSite" id="PgB05_g067_t03"/>
    </source>
</evidence>
<proteinExistence type="predicted"/>
<dbReference type="Proteomes" id="UP000887569">
    <property type="component" value="Unplaced"/>
</dbReference>
<sequence>MNTNTKKEQNARKAIFEATRHSGLWINKIPKEDRSASTTISKRNIRCVSDRGRNAIPNIHSEKLRTASEALSTTASNWMPKKTDEKIRRH</sequence>
<evidence type="ECO:0000313" key="2">
    <source>
        <dbReference type="Proteomes" id="UP000887569"/>
    </source>
</evidence>
<organism evidence="2 3">
    <name type="scientific">Parascaris univalens</name>
    <name type="common">Nematode worm</name>
    <dbReference type="NCBI Taxonomy" id="6257"/>
    <lineage>
        <taxon>Eukaryota</taxon>
        <taxon>Metazoa</taxon>
        <taxon>Ecdysozoa</taxon>
        <taxon>Nematoda</taxon>
        <taxon>Chromadorea</taxon>
        <taxon>Rhabditida</taxon>
        <taxon>Spirurina</taxon>
        <taxon>Ascaridomorpha</taxon>
        <taxon>Ascaridoidea</taxon>
        <taxon>Ascarididae</taxon>
        <taxon>Parascaris</taxon>
    </lineage>
</organism>
<reference evidence="3" key="1">
    <citation type="submission" date="2022-11" db="UniProtKB">
        <authorList>
            <consortium name="WormBaseParasite"/>
        </authorList>
    </citation>
    <scope>IDENTIFICATION</scope>
</reference>
<protein>
    <submittedName>
        <fullName evidence="3">Solute carrier organic anion transporter family member</fullName>
    </submittedName>
</protein>
<dbReference type="AlphaFoldDB" id="A0A914ZJI2"/>